<keyword evidence="2" id="KW-1133">Transmembrane helix</keyword>
<dbReference type="AlphaFoldDB" id="A0A5D6W869"/>
<accession>A0A5D6W869</accession>
<dbReference type="SUPFAM" id="SSF111369">
    <property type="entry name" value="HlyD-like secretion proteins"/>
    <property type="match status" value="1"/>
</dbReference>
<protein>
    <submittedName>
        <fullName evidence="6">Efflux RND transporter periplasmic adaptor subunit</fullName>
    </submittedName>
</protein>
<dbReference type="PANTHER" id="PTHR30469:SF33">
    <property type="entry name" value="SLR1207 PROTEIN"/>
    <property type="match status" value="1"/>
</dbReference>
<dbReference type="Gene3D" id="2.40.50.100">
    <property type="match status" value="1"/>
</dbReference>
<dbReference type="InterPro" id="IPR058792">
    <property type="entry name" value="Beta-barrel_RND_2"/>
</dbReference>
<evidence type="ECO:0000259" key="3">
    <source>
        <dbReference type="Pfam" id="PF25917"/>
    </source>
</evidence>
<feature type="domain" description="YknX-like C-terminal permuted SH3-like" evidence="5">
    <location>
        <begin position="341"/>
        <end position="408"/>
    </location>
</feature>
<comment type="caution">
    <text evidence="6">The sequence shown here is derived from an EMBL/GenBank/DDBJ whole genome shotgun (WGS) entry which is preliminary data.</text>
</comment>
<dbReference type="GO" id="GO:1990281">
    <property type="term" value="C:efflux pump complex"/>
    <property type="evidence" value="ECO:0007669"/>
    <property type="project" value="TreeGrafter"/>
</dbReference>
<name>A0A5D6W869_9FIRM</name>
<comment type="similarity">
    <text evidence="1">Belongs to the membrane fusion protein (MFP) (TC 8.A.1) family.</text>
</comment>
<dbReference type="GO" id="GO:0015562">
    <property type="term" value="F:efflux transmembrane transporter activity"/>
    <property type="evidence" value="ECO:0007669"/>
    <property type="project" value="TreeGrafter"/>
</dbReference>
<organism evidence="6 7">
    <name type="scientific">Selenomonas ruminis</name>
    <dbReference type="NCBI Taxonomy" id="2593411"/>
    <lineage>
        <taxon>Bacteria</taxon>
        <taxon>Bacillati</taxon>
        <taxon>Bacillota</taxon>
        <taxon>Negativicutes</taxon>
        <taxon>Selenomonadales</taxon>
        <taxon>Selenomonadaceae</taxon>
        <taxon>Selenomonas</taxon>
    </lineage>
</organism>
<feature type="domain" description="CusB-like beta-barrel" evidence="4">
    <location>
        <begin position="263"/>
        <end position="330"/>
    </location>
</feature>
<evidence type="ECO:0000313" key="7">
    <source>
        <dbReference type="Proteomes" id="UP000323646"/>
    </source>
</evidence>
<gene>
    <name evidence="6" type="ORF">FZ040_00135</name>
</gene>
<dbReference type="Pfam" id="PF25954">
    <property type="entry name" value="Beta-barrel_RND_2"/>
    <property type="match status" value="1"/>
</dbReference>
<sequence>MRHKFQDMNRKQQLIAAAACLVVLAVALYFYFGNARNTKKAVRHGNPLVKVQTVVRQDMMRHIALSGQTVADANIPLAPKYTGRITAVNVKLGDVVKAGQVLMVQDTADLDISINQNAAAANAAQADAREAAASYDANYIKAKNAYELERSRYQRNQYLFSIGAISQDKLDSVEQEYMASKAAFDVLANQVEGGDAASVQSKEYTAEKQRHATDALRKQRDDMILRAPRDGVIGYRNAEVGAIVSAGTKVLSLVDNSHINVDCTLSESDAAILEPGMDVNVTIDAMGQDYVGRIVYVSPAMDDSSKTYQVRIELSESKDAIKAGLFAHTAIDILQRRDTLFVPKAAVLSKNGRQTLFVLREDGTVEEREVKIGLMNDDDEEIIDGLEDGDIVILSNQDKLQTGTKVDVADGDEAEADE</sequence>
<dbReference type="Gene3D" id="2.40.30.170">
    <property type="match status" value="1"/>
</dbReference>
<feature type="domain" description="Multidrug resistance protein MdtA-like barrel-sandwich hybrid" evidence="3">
    <location>
        <begin position="78"/>
        <end position="252"/>
    </location>
</feature>
<keyword evidence="2" id="KW-0812">Transmembrane</keyword>
<dbReference type="Pfam" id="PF25989">
    <property type="entry name" value="YknX_C"/>
    <property type="match status" value="1"/>
</dbReference>
<dbReference type="PANTHER" id="PTHR30469">
    <property type="entry name" value="MULTIDRUG RESISTANCE PROTEIN MDTA"/>
    <property type="match status" value="1"/>
</dbReference>
<dbReference type="Gene3D" id="2.40.420.20">
    <property type="match status" value="1"/>
</dbReference>
<dbReference type="InterPro" id="IPR006143">
    <property type="entry name" value="RND_pump_MFP"/>
</dbReference>
<keyword evidence="7" id="KW-1185">Reference proteome</keyword>
<proteinExistence type="inferred from homology"/>
<dbReference type="InterPro" id="IPR058625">
    <property type="entry name" value="MdtA-like_BSH"/>
</dbReference>
<dbReference type="InterPro" id="IPR058637">
    <property type="entry name" value="YknX-like_C"/>
</dbReference>
<dbReference type="Proteomes" id="UP000323646">
    <property type="component" value="Unassembled WGS sequence"/>
</dbReference>
<dbReference type="NCBIfam" id="TIGR01730">
    <property type="entry name" value="RND_mfp"/>
    <property type="match status" value="1"/>
</dbReference>
<dbReference type="Pfam" id="PF25917">
    <property type="entry name" value="BSH_RND"/>
    <property type="match status" value="1"/>
</dbReference>
<evidence type="ECO:0000256" key="2">
    <source>
        <dbReference type="SAM" id="Phobius"/>
    </source>
</evidence>
<keyword evidence="2" id="KW-0472">Membrane</keyword>
<dbReference type="OrthoDB" id="1625414at2"/>
<reference evidence="6 7" key="1">
    <citation type="submission" date="2019-08" db="EMBL/GenBank/DDBJ databases">
        <title>Selenomonas sp. mPRGC5 and Selenomonas sp. mPRGC8 isolated from ruminal fluid of dairy goat (Capra hircus).</title>
        <authorList>
            <person name="Poothong S."/>
            <person name="Nuengjamnong C."/>
            <person name="Tanasupawat S."/>
        </authorList>
    </citation>
    <scope>NUCLEOTIDE SEQUENCE [LARGE SCALE GENOMIC DNA]</scope>
    <source>
        <strain evidence="7">mPRGC5</strain>
    </source>
</reference>
<evidence type="ECO:0000259" key="4">
    <source>
        <dbReference type="Pfam" id="PF25954"/>
    </source>
</evidence>
<evidence type="ECO:0000256" key="1">
    <source>
        <dbReference type="ARBA" id="ARBA00009477"/>
    </source>
</evidence>
<evidence type="ECO:0000259" key="5">
    <source>
        <dbReference type="Pfam" id="PF25989"/>
    </source>
</evidence>
<dbReference type="EMBL" id="VTOY01000001">
    <property type="protein sequence ID" value="TYZ24493.1"/>
    <property type="molecule type" value="Genomic_DNA"/>
</dbReference>
<feature type="transmembrane region" description="Helical" evidence="2">
    <location>
        <begin position="12"/>
        <end position="32"/>
    </location>
</feature>
<evidence type="ECO:0000313" key="6">
    <source>
        <dbReference type="EMBL" id="TYZ24493.1"/>
    </source>
</evidence>